<protein>
    <submittedName>
        <fullName evidence="4">U1 snrnp</fullName>
    </submittedName>
</protein>
<feature type="domain" description="RRM" evidence="3">
    <location>
        <begin position="21"/>
        <end position="100"/>
    </location>
</feature>
<dbReference type="InterPro" id="IPR035979">
    <property type="entry name" value="RBD_domain_sf"/>
</dbReference>
<dbReference type="SUPFAM" id="SSF54928">
    <property type="entry name" value="RNA-binding domain, RBD"/>
    <property type="match status" value="1"/>
</dbReference>
<feature type="domain" description="RRM" evidence="3">
    <location>
        <begin position="228"/>
        <end position="316"/>
    </location>
</feature>
<dbReference type="PROSITE" id="PS50102">
    <property type="entry name" value="RRM"/>
    <property type="match status" value="2"/>
</dbReference>
<evidence type="ECO:0000313" key="4">
    <source>
        <dbReference type="EMBL" id="KAJ1613032.1"/>
    </source>
</evidence>
<dbReference type="InterPro" id="IPR000504">
    <property type="entry name" value="RRM_dom"/>
</dbReference>
<dbReference type="Pfam" id="PF00076">
    <property type="entry name" value="RRM_1"/>
    <property type="match status" value="1"/>
</dbReference>
<evidence type="ECO:0000259" key="3">
    <source>
        <dbReference type="PROSITE" id="PS50102"/>
    </source>
</evidence>
<gene>
    <name evidence="4" type="ORF">OJ253_292</name>
</gene>
<evidence type="ECO:0000256" key="1">
    <source>
        <dbReference type="ARBA" id="ARBA00022884"/>
    </source>
</evidence>
<dbReference type="OrthoDB" id="277802at2759"/>
<dbReference type="InterPro" id="IPR012677">
    <property type="entry name" value="Nucleotide-bd_a/b_plait_sf"/>
</dbReference>
<organism evidence="4">
    <name type="scientific">Cryptosporidium canis</name>
    <dbReference type="NCBI Taxonomy" id="195482"/>
    <lineage>
        <taxon>Eukaryota</taxon>
        <taxon>Sar</taxon>
        <taxon>Alveolata</taxon>
        <taxon>Apicomplexa</taxon>
        <taxon>Conoidasida</taxon>
        <taxon>Coccidia</taxon>
        <taxon>Eucoccidiorida</taxon>
        <taxon>Eimeriorina</taxon>
        <taxon>Cryptosporidiidae</taxon>
        <taxon>Cryptosporidium</taxon>
    </lineage>
</organism>
<dbReference type="PANTHER" id="PTHR10501">
    <property type="entry name" value="U1 SMALL NUCLEAR RIBONUCLEOPROTEIN A/U2 SMALL NUCLEAR RIBONUCLEOPROTEIN B"/>
    <property type="match status" value="1"/>
</dbReference>
<comment type="caution">
    <text evidence="4">The sequence shown here is derived from an EMBL/GenBank/DDBJ whole genome shotgun (WGS) entry which is preliminary data.</text>
</comment>
<dbReference type="Proteomes" id="UP001067231">
    <property type="component" value="Unassembled WGS sequence"/>
</dbReference>
<evidence type="ECO:0000256" key="2">
    <source>
        <dbReference type="PROSITE-ProRule" id="PRU00176"/>
    </source>
</evidence>
<accession>A0A9D5DIX9</accession>
<name>A0A9D5DIX9_9CRYT</name>
<dbReference type="GO" id="GO:0003723">
    <property type="term" value="F:RNA binding"/>
    <property type="evidence" value="ECO:0007669"/>
    <property type="project" value="UniProtKB-UniRule"/>
</dbReference>
<reference evidence="4" key="1">
    <citation type="submission" date="2022-10" db="EMBL/GenBank/DDBJ databases">
        <title>Adaptive evolution leads to modifications in subtelomeric GC content in a zoonotic Cryptosporidium species.</title>
        <authorList>
            <person name="Li J."/>
            <person name="Feng Y."/>
            <person name="Xiao L."/>
        </authorList>
    </citation>
    <scope>NUCLEOTIDE SEQUENCE</scope>
    <source>
        <strain evidence="4">33844</strain>
    </source>
</reference>
<dbReference type="AlphaFoldDB" id="A0A9D5DIX9"/>
<dbReference type="EMBL" id="JAPCXC010000004">
    <property type="protein sequence ID" value="KAJ1613032.1"/>
    <property type="molecule type" value="Genomic_DNA"/>
</dbReference>
<dbReference type="Gene3D" id="3.30.70.330">
    <property type="match status" value="2"/>
</dbReference>
<proteinExistence type="predicted"/>
<dbReference type="SMART" id="SM00360">
    <property type="entry name" value="RRM"/>
    <property type="match status" value="2"/>
</dbReference>
<keyword evidence="1 2" id="KW-0694">RNA-binding</keyword>
<sequence length="317" mass="36719">MSERNVTAESPKNRSTCFAKRTIYINNLNDRISPSKHKVTLENIFSKYGKIESIKLFNSYFRKGQAWIKFSNTDSAIKAVKNENATQIFEKYINVTFATKESKNERDAVCNNGLRLPIIPESISIRMDLYKEYLFQWLRYTESCGLLNTSEAQDESKATILSNQVLYDIRYVSEIYSDRKKGIHITQSSKHGDNKKPLKRNSRHQFDSFMLNILDKYPNSIDKTETNNTVFVQIETGSCKEEELHILFSPMNGFVELRFIPVSLIFFYLVLFHPNQIHQVAFVDFSTNIQAAEAISKYDDFLVNNSTKIKLSFAKKS</sequence>